<feature type="region of interest" description="Disordered" evidence="1">
    <location>
        <begin position="396"/>
        <end position="429"/>
    </location>
</feature>
<dbReference type="EMBL" id="JBIBDZ010000013">
    <property type="protein sequence ID" value="MFF5923309.1"/>
    <property type="molecule type" value="Genomic_DNA"/>
</dbReference>
<evidence type="ECO:0000256" key="1">
    <source>
        <dbReference type="SAM" id="MobiDB-lite"/>
    </source>
</evidence>
<dbReference type="InterPro" id="IPR006521">
    <property type="entry name" value="Tail_protein_I"/>
</dbReference>
<sequence length="730" mass="77686">MAKTPHGGDPDRLLSLLPAHLRTRDEQSGGALRALLSAVAGELELLEQDLVDLYDGWFVETCDEELLPYVGDLIGMAEALPHLGEGTSWRPLVANTISYRRRKGTVAVLEQVAREVTGWQARAVEYFRLLATTAHVNHPRCDRPAAASLRQSDRLDRTGGGYDLRTDRANPPPEVHDLTHGAFEPLARSVDVRRIGTGRGRYGITHVGIFLFPLHSCPVGTADAVDRWPQARGTDGGWTFDPLGRPTPLFSATPHERGAQERLASEDELPVPLRPRRLRALLEEARRGALDPRHLPLGVRIGRDGVPLPPERLRVSGLEGLEPGRGDQVCVDAATGRLAVYRDGEPLESAEVFVRYHYGRLGEMGAGSYDRSEGLHRALAADGYGNEGIVRRIDVRSNAGSPPPADSSSLAEALATVEGTRPPDDSRPEHTLVVAIGDSASHGGDLSVAIPKDTRLVLVAASAPHRVPASDSAGLSIGTACVTDGLRPHLHGSLTVTGGPGSSLVLDGITIEGDVTVSAGNLARLTVSHCTVAGRVTVSRDAPHAPAGTDSALRVSLFRSVVKAVALPRSAPTLMISDSIVDAVSVGPAVSAPGAHLSISGSTVRGDIQVRSIDADSALLDGLLLAENRQAGCLRYSYLRPGSRAPRRFRCVPANAADSDLAPVYASEEPGSPLYLSLAHSCPAAIGEGGEDGTEMGAHHHLHRPQRRDALRRHLAPYVPAELEFRIIGS</sequence>
<organism evidence="2 3">
    <name type="scientific">Streptomyces flavochromogenes</name>
    <dbReference type="NCBI Taxonomy" id="68199"/>
    <lineage>
        <taxon>Bacteria</taxon>
        <taxon>Bacillati</taxon>
        <taxon>Actinomycetota</taxon>
        <taxon>Actinomycetes</taxon>
        <taxon>Kitasatosporales</taxon>
        <taxon>Streptomycetaceae</taxon>
        <taxon>Streptomyces</taxon>
    </lineage>
</organism>
<proteinExistence type="predicted"/>
<comment type="caution">
    <text evidence="2">The sequence shown here is derived from an EMBL/GenBank/DDBJ whole genome shotgun (WGS) entry which is preliminary data.</text>
</comment>
<feature type="region of interest" description="Disordered" evidence="1">
    <location>
        <begin position="236"/>
        <end position="268"/>
    </location>
</feature>
<dbReference type="Proteomes" id="UP001602370">
    <property type="component" value="Unassembled WGS sequence"/>
</dbReference>
<reference evidence="2 3" key="1">
    <citation type="submission" date="2024-10" db="EMBL/GenBank/DDBJ databases">
        <title>The Natural Products Discovery Center: Release of the First 8490 Sequenced Strains for Exploring Actinobacteria Biosynthetic Diversity.</title>
        <authorList>
            <person name="Kalkreuter E."/>
            <person name="Kautsar S.A."/>
            <person name="Yang D."/>
            <person name="Bader C.D."/>
            <person name="Teijaro C.N."/>
            <person name="Fluegel L."/>
            <person name="Davis C.M."/>
            <person name="Simpson J.R."/>
            <person name="Lauterbach L."/>
            <person name="Steele A.D."/>
            <person name="Gui C."/>
            <person name="Meng S."/>
            <person name="Li G."/>
            <person name="Viehrig K."/>
            <person name="Ye F."/>
            <person name="Su P."/>
            <person name="Kiefer A.F."/>
            <person name="Nichols A."/>
            <person name="Cepeda A.J."/>
            <person name="Yan W."/>
            <person name="Fan B."/>
            <person name="Jiang Y."/>
            <person name="Adhikari A."/>
            <person name="Zheng C.-J."/>
            <person name="Schuster L."/>
            <person name="Cowan T.M."/>
            <person name="Smanski M.J."/>
            <person name="Chevrette M.G."/>
            <person name="De Carvalho L.P.S."/>
            <person name="Shen B."/>
        </authorList>
    </citation>
    <scope>NUCLEOTIDE SEQUENCE [LARGE SCALE GENOMIC DNA]</scope>
    <source>
        <strain evidence="2 3">NPDC012605</strain>
    </source>
</reference>
<dbReference type="RefSeq" id="WP_388310827.1">
    <property type="nucleotide sequence ID" value="NZ_JBIBDZ010000013.1"/>
</dbReference>
<feature type="compositionally biased region" description="Basic and acidic residues" evidence="1">
    <location>
        <begin position="254"/>
        <end position="265"/>
    </location>
</feature>
<evidence type="ECO:0000313" key="3">
    <source>
        <dbReference type="Proteomes" id="UP001602370"/>
    </source>
</evidence>
<keyword evidence="3" id="KW-1185">Reference proteome</keyword>
<evidence type="ECO:0000313" key="2">
    <source>
        <dbReference type="EMBL" id="MFF5923309.1"/>
    </source>
</evidence>
<dbReference type="Pfam" id="PF09684">
    <property type="entry name" value="Tail_P2_I"/>
    <property type="match status" value="1"/>
</dbReference>
<name>A0ABW6Y0K8_9ACTN</name>
<gene>
    <name evidence="2" type="ORF">ACFY8C_34075</name>
</gene>
<protein>
    <submittedName>
        <fullName evidence="2">Uncharacterized protein</fullName>
    </submittedName>
</protein>
<accession>A0ABW6Y0K8</accession>